<protein>
    <recommendedName>
        <fullName evidence="12">C3H1-type domain-containing protein</fullName>
    </recommendedName>
</protein>
<feature type="region of interest" description="Disordered" evidence="7">
    <location>
        <begin position="154"/>
        <end position="211"/>
    </location>
</feature>
<evidence type="ECO:0000256" key="5">
    <source>
        <dbReference type="PROSITE-ProRule" id="PRU00317"/>
    </source>
</evidence>
<dbReference type="InterPro" id="IPR000571">
    <property type="entry name" value="Znf_CCCH"/>
</dbReference>
<dbReference type="STRING" id="286115.A0A507CNT7"/>
<keyword evidence="11" id="KW-1185">Reference proteome</keyword>
<keyword evidence="1 6" id="KW-0479">Metal-binding</keyword>
<organism evidence="10 11">
    <name type="scientific">Synchytrium endobioticum</name>
    <dbReference type="NCBI Taxonomy" id="286115"/>
    <lineage>
        <taxon>Eukaryota</taxon>
        <taxon>Fungi</taxon>
        <taxon>Fungi incertae sedis</taxon>
        <taxon>Chytridiomycota</taxon>
        <taxon>Chytridiomycota incertae sedis</taxon>
        <taxon>Chytridiomycetes</taxon>
        <taxon>Synchytriales</taxon>
        <taxon>Synchytriaceae</taxon>
        <taxon>Synchytrium</taxon>
    </lineage>
</organism>
<feature type="repeat" description="Pumilio" evidence="5">
    <location>
        <begin position="491"/>
        <end position="526"/>
    </location>
</feature>
<dbReference type="GO" id="GO:0010608">
    <property type="term" value="P:post-transcriptional regulation of gene expression"/>
    <property type="evidence" value="ECO:0007669"/>
    <property type="project" value="TreeGrafter"/>
</dbReference>
<feature type="domain" description="PUM-HD" evidence="9">
    <location>
        <begin position="470"/>
        <end position="806"/>
    </location>
</feature>
<accession>A0A507CNT7</accession>
<dbReference type="SMART" id="SM00356">
    <property type="entry name" value="ZnF_C3H1"/>
    <property type="match status" value="1"/>
</dbReference>
<dbReference type="PROSITE" id="PS50103">
    <property type="entry name" value="ZF_C3H1"/>
    <property type="match status" value="1"/>
</dbReference>
<feature type="repeat" description="Pumilio" evidence="5">
    <location>
        <begin position="743"/>
        <end position="780"/>
    </location>
</feature>
<dbReference type="InterPro" id="IPR041367">
    <property type="entry name" value="Znf-CCCH_4"/>
</dbReference>
<dbReference type="Pfam" id="PF00806">
    <property type="entry name" value="PUF"/>
    <property type="match status" value="8"/>
</dbReference>
<evidence type="ECO:0000256" key="4">
    <source>
        <dbReference type="ARBA" id="ARBA00022833"/>
    </source>
</evidence>
<dbReference type="CDD" id="cd07920">
    <property type="entry name" value="Pumilio"/>
    <property type="match status" value="1"/>
</dbReference>
<feature type="domain" description="C3H1-type" evidence="8">
    <location>
        <begin position="283"/>
        <end position="310"/>
    </location>
</feature>
<dbReference type="Gene3D" id="1.25.10.10">
    <property type="entry name" value="Leucine-rich Repeat Variant"/>
    <property type="match status" value="1"/>
</dbReference>
<keyword evidence="2" id="KW-0677">Repeat</keyword>
<proteinExistence type="predicted"/>
<feature type="repeat" description="Pumilio" evidence="5">
    <location>
        <begin position="707"/>
        <end position="742"/>
    </location>
</feature>
<dbReference type="InterPro" id="IPR033133">
    <property type="entry name" value="PUM-HD"/>
</dbReference>
<evidence type="ECO:0000256" key="2">
    <source>
        <dbReference type="ARBA" id="ARBA00022737"/>
    </source>
</evidence>
<dbReference type="PROSITE" id="PS50302">
    <property type="entry name" value="PUM"/>
    <property type="match status" value="7"/>
</dbReference>
<reference evidence="10 11" key="1">
    <citation type="journal article" date="2019" name="Sci. Rep.">
        <title>Comparative genomics of chytrid fungi reveal insights into the obligate biotrophic and pathogenic lifestyle of Synchytrium endobioticum.</title>
        <authorList>
            <person name="van de Vossenberg B.T.L.H."/>
            <person name="Warris S."/>
            <person name="Nguyen H.D.T."/>
            <person name="van Gent-Pelzer M.P.E."/>
            <person name="Joly D.L."/>
            <person name="van de Geest H.C."/>
            <person name="Bonants P.J.M."/>
            <person name="Smith D.S."/>
            <person name="Levesque C.A."/>
            <person name="van der Lee T.A.J."/>
        </authorList>
    </citation>
    <scope>NUCLEOTIDE SEQUENCE [LARGE SCALE GENOMIC DNA]</scope>
    <source>
        <strain evidence="10 11">MB42</strain>
    </source>
</reference>
<dbReference type="Proteomes" id="UP000317494">
    <property type="component" value="Unassembled WGS sequence"/>
</dbReference>
<feature type="compositionally biased region" description="Polar residues" evidence="7">
    <location>
        <begin position="19"/>
        <end position="28"/>
    </location>
</feature>
<dbReference type="SMART" id="SM00025">
    <property type="entry name" value="Pumilio"/>
    <property type="match status" value="8"/>
</dbReference>
<dbReference type="AlphaFoldDB" id="A0A507CNT7"/>
<dbReference type="SUPFAM" id="SSF90229">
    <property type="entry name" value="CCCH zinc finger"/>
    <property type="match status" value="1"/>
</dbReference>
<feature type="region of interest" description="Disordered" evidence="7">
    <location>
        <begin position="1"/>
        <end position="56"/>
    </location>
</feature>
<dbReference type="PANTHER" id="PTHR12537">
    <property type="entry name" value="RNA BINDING PROTEIN PUMILIO-RELATED"/>
    <property type="match status" value="1"/>
</dbReference>
<evidence type="ECO:0000256" key="1">
    <source>
        <dbReference type="ARBA" id="ARBA00022723"/>
    </source>
</evidence>
<dbReference type="Pfam" id="PF18044">
    <property type="entry name" value="zf-CCCH_4"/>
    <property type="match status" value="1"/>
</dbReference>
<evidence type="ECO:0000259" key="8">
    <source>
        <dbReference type="PROSITE" id="PS50103"/>
    </source>
</evidence>
<keyword evidence="4 6" id="KW-0862">Zinc</keyword>
<feature type="repeat" description="Pumilio" evidence="5">
    <location>
        <begin position="527"/>
        <end position="562"/>
    </location>
</feature>
<evidence type="ECO:0000256" key="3">
    <source>
        <dbReference type="ARBA" id="ARBA00022771"/>
    </source>
</evidence>
<name>A0A507CNT7_9FUNG</name>
<dbReference type="VEuPathDB" id="FungiDB:SeMB42_g05879"/>
<feature type="repeat" description="Pumilio" evidence="5">
    <location>
        <begin position="600"/>
        <end position="635"/>
    </location>
</feature>
<feature type="compositionally biased region" description="Basic residues" evidence="7">
    <location>
        <begin position="464"/>
        <end position="474"/>
    </location>
</feature>
<dbReference type="GO" id="GO:0008270">
    <property type="term" value="F:zinc ion binding"/>
    <property type="evidence" value="ECO:0007669"/>
    <property type="project" value="UniProtKB-KW"/>
</dbReference>
<dbReference type="InterPro" id="IPR016024">
    <property type="entry name" value="ARM-type_fold"/>
</dbReference>
<feature type="zinc finger region" description="C3H1-type" evidence="6">
    <location>
        <begin position="283"/>
        <end position="310"/>
    </location>
</feature>
<evidence type="ECO:0000256" key="6">
    <source>
        <dbReference type="PROSITE-ProRule" id="PRU00723"/>
    </source>
</evidence>
<dbReference type="InterPro" id="IPR011989">
    <property type="entry name" value="ARM-like"/>
</dbReference>
<dbReference type="GO" id="GO:0005737">
    <property type="term" value="C:cytoplasm"/>
    <property type="evidence" value="ECO:0007669"/>
    <property type="project" value="TreeGrafter"/>
</dbReference>
<evidence type="ECO:0000259" key="9">
    <source>
        <dbReference type="PROSITE" id="PS50303"/>
    </source>
</evidence>
<dbReference type="GO" id="GO:0003729">
    <property type="term" value="F:mRNA binding"/>
    <property type="evidence" value="ECO:0007669"/>
    <property type="project" value="TreeGrafter"/>
</dbReference>
<feature type="repeat" description="Pumilio" evidence="5">
    <location>
        <begin position="636"/>
        <end position="671"/>
    </location>
</feature>
<dbReference type="Gene3D" id="4.10.1000.10">
    <property type="entry name" value="Zinc finger, CCCH-type"/>
    <property type="match status" value="1"/>
</dbReference>
<feature type="compositionally biased region" description="Polar residues" evidence="7">
    <location>
        <begin position="44"/>
        <end position="56"/>
    </location>
</feature>
<evidence type="ECO:0008006" key="12">
    <source>
        <dbReference type="Google" id="ProtNLM"/>
    </source>
</evidence>
<dbReference type="PROSITE" id="PS50303">
    <property type="entry name" value="PUM_HD"/>
    <property type="match status" value="1"/>
</dbReference>
<evidence type="ECO:0000313" key="10">
    <source>
        <dbReference type="EMBL" id="TPX40783.1"/>
    </source>
</evidence>
<evidence type="ECO:0000313" key="11">
    <source>
        <dbReference type="Proteomes" id="UP000317494"/>
    </source>
</evidence>
<feature type="region of interest" description="Disordered" evidence="7">
    <location>
        <begin position="455"/>
        <end position="474"/>
    </location>
</feature>
<comment type="caution">
    <text evidence="10">The sequence shown here is derived from an EMBL/GenBank/DDBJ whole genome shotgun (WGS) entry which is preliminary data.</text>
</comment>
<dbReference type="InterPro" id="IPR033712">
    <property type="entry name" value="Pumilio_RNA-bd"/>
</dbReference>
<dbReference type="SUPFAM" id="SSF48371">
    <property type="entry name" value="ARM repeat"/>
    <property type="match status" value="1"/>
</dbReference>
<dbReference type="InterPro" id="IPR036855">
    <property type="entry name" value="Znf_CCCH_sf"/>
</dbReference>
<dbReference type="EMBL" id="QEAN01000301">
    <property type="protein sequence ID" value="TPX40783.1"/>
    <property type="molecule type" value="Genomic_DNA"/>
</dbReference>
<feature type="repeat" description="Pumilio" evidence="5">
    <location>
        <begin position="563"/>
        <end position="599"/>
    </location>
</feature>
<gene>
    <name evidence="10" type="ORF">SeMB42_g05879</name>
</gene>
<dbReference type="PANTHER" id="PTHR12537:SF13">
    <property type="entry name" value="PUMILIO HOMOLOGY DOMAIN FAMILY MEMBER 4"/>
    <property type="match status" value="1"/>
</dbReference>
<dbReference type="FunFam" id="1.25.10.10:FF:000237">
    <property type="entry name" value="Pumilio homolog 9"/>
    <property type="match status" value="1"/>
</dbReference>
<keyword evidence="3 6" id="KW-0863">Zinc-finger</keyword>
<evidence type="ECO:0000256" key="7">
    <source>
        <dbReference type="SAM" id="MobiDB-lite"/>
    </source>
</evidence>
<sequence>MRCGAPPHILWNTERQSDRQSWLETGYSSAHRKSSWGSPRLHTRTSQIRPSMAAESTTPLYEKPFTTSASLPDLNLFLASATAAVNVAGVPPAAFNSAHHSPLVSSQYDDTYQGPSERNIGPSIGLGVELQNELPKPEPKLPEGEDVNIHHQHHYPEVDPSHGPPNKFDPMMGQQPGSVLEYVQQYSRHSRPQKSQSYRPNHQHAANQQQRNNMNQIRFRNNDASNDIWRHQPNSIMVGLSKQLRRNQLIDIYQQHPLMLMDIYGNPTGTSPAPHNTPFQHSGNPMMICRYFLSGYCSRGDHCNFSHSLPGAPQSNPVVRSQSGGDGQFIPPQLQLSFAPPLNTFPYGSYESQTSIVATPLPFTYNMTNMAPPPPQPPPPPPPMAGMPPPHLKLPIDRVDMALSQSRPVYSTNVPFASQQRLNAAGPQLPGIAPPMGMSLLQHQQQQQMQQPVIGLPQGPPPQHHQHQLSQQRRRMPYEEANRFMGIPLDELAGAIYAISRDQHGCRYLQSKLEEHNEKNLHLIFSEIYPYIGELMTDAFANYLCQKIFQYCSDEERVVIVDAIAPDLVRISMNSHGTRAVQKLLDVLGNPDQIRKVVLALSTNVVALMKDLNGNHVIQKCLSRMSPENTQFIYNAATENCVDVATHRHGCCVLQRCIDSASEPQKVQLVNEISRNALVLVQNEFANYVVQYVLEKAPSHVNVVSQQLLGNVFPLSSNKYSSNVIEKCIKLADAEAREAMIAEILYPEKLEHLVSHPIGNYCVQTALDFAEMKQRHQLFELLQPLLPSLRNSTCGKRIQSKLLKST</sequence>
<dbReference type="InterPro" id="IPR001313">
    <property type="entry name" value="Pumilio_RNA-bd_rpt"/>
</dbReference>